<dbReference type="RefSeq" id="XP_028351861.2">
    <property type="nucleotide sequence ID" value="XM_028496060.2"/>
</dbReference>
<proteinExistence type="predicted"/>
<dbReference type="GO" id="GO:0005657">
    <property type="term" value="C:replication fork"/>
    <property type="evidence" value="ECO:0007669"/>
    <property type="project" value="TreeGrafter"/>
</dbReference>
<dbReference type="InterPro" id="IPR030548">
    <property type="entry name" value="RAD51B"/>
</dbReference>
<dbReference type="AlphaFoldDB" id="A0A455C7G9"/>
<name>A0A455C7G9_PHYMC</name>
<protein>
    <submittedName>
        <fullName evidence="2">DNA repair protein RAD51 homolog 2-like</fullName>
    </submittedName>
</protein>
<organism evidence="1 2">
    <name type="scientific">Physeter macrocephalus</name>
    <name type="common">Sperm whale</name>
    <name type="synonym">Physeter catodon</name>
    <dbReference type="NCBI Taxonomy" id="9755"/>
    <lineage>
        <taxon>Eukaryota</taxon>
        <taxon>Metazoa</taxon>
        <taxon>Chordata</taxon>
        <taxon>Craniata</taxon>
        <taxon>Vertebrata</taxon>
        <taxon>Euteleostomi</taxon>
        <taxon>Mammalia</taxon>
        <taxon>Eutheria</taxon>
        <taxon>Laurasiatheria</taxon>
        <taxon>Artiodactyla</taxon>
        <taxon>Whippomorpha</taxon>
        <taxon>Cetacea</taxon>
        <taxon>Odontoceti</taxon>
        <taxon>Physeteridae</taxon>
        <taxon>Physeter</taxon>
    </lineage>
</organism>
<dbReference type="PANTHER" id="PTHR46456:SF1">
    <property type="entry name" value="DNA REPAIR PROTEIN RAD51 HOMOLOG 2"/>
    <property type="match status" value="1"/>
</dbReference>
<dbReference type="Gene3D" id="3.40.50.300">
    <property type="entry name" value="P-loop containing nucleotide triphosphate hydrolases"/>
    <property type="match status" value="1"/>
</dbReference>
<keyword evidence="1" id="KW-1185">Reference proteome</keyword>
<dbReference type="GO" id="GO:0008094">
    <property type="term" value="F:ATP-dependent activity, acting on DNA"/>
    <property type="evidence" value="ECO:0007669"/>
    <property type="project" value="TreeGrafter"/>
</dbReference>
<dbReference type="InterPro" id="IPR027417">
    <property type="entry name" value="P-loop_NTPase"/>
</dbReference>
<dbReference type="GO" id="GO:0000400">
    <property type="term" value="F:four-way junction DNA binding"/>
    <property type="evidence" value="ECO:0007669"/>
    <property type="project" value="TreeGrafter"/>
</dbReference>
<gene>
    <name evidence="2" type="primary">LOC114487191</name>
</gene>
<reference evidence="2" key="1">
    <citation type="submission" date="2025-08" db="UniProtKB">
        <authorList>
            <consortium name="RefSeq"/>
        </authorList>
    </citation>
    <scope>IDENTIFICATION</scope>
    <source>
        <tissue evidence="2">Muscle</tissue>
    </source>
</reference>
<dbReference type="OrthoDB" id="5957327at2759"/>
<evidence type="ECO:0000313" key="1">
    <source>
        <dbReference type="Proteomes" id="UP000248484"/>
    </source>
</evidence>
<accession>A0A455C7G9</accession>
<dbReference type="GeneID" id="114487191"/>
<dbReference type="GO" id="GO:0003697">
    <property type="term" value="F:single-stranded DNA binding"/>
    <property type="evidence" value="ECO:0007669"/>
    <property type="project" value="TreeGrafter"/>
</dbReference>
<dbReference type="GO" id="GO:0003690">
    <property type="term" value="F:double-stranded DNA binding"/>
    <property type="evidence" value="ECO:0007669"/>
    <property type="project" value="TreeGrafter"/>
</dbReference>
<dbReference type="KEGG" id="pcad:114487191"/>
<dbReference type="GO" id="GO:0000724">
    <property type="term" value="P:double-strand break repair via homologous recombination"/>
    <property type="evidence" value="ECO:0007669"/>
    <property type="project" value="InterPro"/>
</dbReference>
<dbReference type="Proteomes" id="UP000248484">
    <property type="component" value="Chromosome 11"/>
</dbReference>
<evidence type="ECO:0000313" key="2">
    <source>
        <dbReference type="RefSeq" id="XP_028351861.2"/>
    </source>
</evidence>
<sequence>MVCEGISGSSCVTAALGNTWSHSVNTRLILQYLGSERRQILIAKSPLATFTTFVYTIEKEGLVLQGRRKREEIWEAGGFILPEELLSAGAAGGNKRVHHEIPLFTEWEKEA</sequence>
<dbReference type="PANTHER" id="PTHR46456">
    <property type="entry name" value="DNA REPAIR PROTEIN RAD51 HOMOLOG 2"/>
    <property type="match status" value="1"/>
</dbReference>
<dbReference type="GO" id="GO:0033063">
    <property type="term" value="C:Rad51B-Rad51C-Rad51D-XRCC2 complex"/>
    <property type="evidence" value="ECO:0007669"/>
    <property type="project" value="InterPro"/>
</dbReference>